<name>A0A7N1A5U1_KALFE</name>
<organism evidence="1 2">
    <name type="scientific">Kalanchoe fedtschenkoi</name>
    <name type="common">Lavender scallops</name>
    <name type="synonym">South American air plant</name>
    <dbReference type="NCBI Taxonomy" id="63787"/>
    <lineage>
        <taxon>Eukaryota</taxon>
        <taxon>Viridiplantae</taxon>
        <taxon>Streptophyta</taxon>
        <taxon>Embryophyta</taxon>
        <taxon>Tracheophyta</taxon>
        <taxon>Spermatophyta</taxon>
        <taxon>Magnoliopsida</taxon>
        <taxon>eudicotyledons</taxon>
        <taxon>Gunneridae</taxon>
        <taxon>Pentapetalae</taxon>
        <taxon>Saxifragales</taxon>
        <taxon>Crassulaceae</taxon>
        <taxon>Kalanchoe</taxon>
    </lineage>
</organism>
<accession>A0A7N1A5U1</accession>
<evidence type="ECO:0000313" key="2">
    <source>
        <dbReference type="Proteomes" id="UP000594263"/>
    </source>
</evidence>
<keyword evidence="2" id="KW-1185">Reference proteome</keyword>
<reference evidence="1" key="1">
    <citation type="submission" date="2021-01" db="UniProtKB">
        <authorList>
            <consortium name="EnsemblPlants"/>
        </authorList>
    </citation>
    <scope>IDENTIFICATION</scope>
</reference>
<sequence length="57" mass="6222">MTEQVGDSTQAELVACFCGKQPYSDDFLASTGLQVEIWFGSIVEPNEIQNDLAVGLR</sequence>
<dbReference type="AlphaFoldDB" id="A0A7N1A5U1"/>
<dbReference type="EnsemblPlants" id="Kaladp0092s0130.1.v1.1">
    <property type="protein sequence ID" value="Kaladp0092s0130.1.v1.1.CDS.1"/>
    <property type="gene ID" value="Kaladp0092s0130.v1.1"/>
</dbReference>
<dbReference type="Gramene" id="Kaladp0092s0130.1.v1.1">
    <property type="protein sequence ID" value="Kaladp0092s0130.1.v1.1.CDS.1"/>
    <property type="gene ID" value="Kaladp0092s0130.v1.1"/>
</dbReference>
<proteinExistence type="predicted"/>
<protein>
    <submittedName>
        <fullName evidence="1">Uncharacterized protein</fullName>
    </submittedName>
</protein>
<dbReference type="Proteomes" id="UP000594263">
    <property type="component" value="Unplaced"/>
</dbReference>
<evidence type="ECO:0000313" key="1">
    <source>
        <dbReference type="EnsemblPlants" id="Kaladp0092s0130.1.v1.1.CDS.1"/>
    </source>
</evidence>